<evidence type="ECO:0000313" key="1">
    <source>
        <dbReference type="EMBL" id="ORM90244.1"/>
    </source>
</evidence>
<gene>
    <name evidence="1" type="ORF">HA50_27315</name>
</gene>
<reference evidence="1 2" key="1">
    <citation type="journal article" date="2017" name="Antonie Van Leeuwenhoek">
        <title>Phylogenomic resolution of the bacterial genus Pantoea and its relationship with Erwinia and Tatumella.</title>
        <authorList>
            <person name="Palmer M."/>
            <person name="Steenkamp E.T."/>
            <person name="Coetzee M.P."/>
            <person name="Chan W.Y."/>
            <person name="van Zyl E."/>
            <person name="De Maayer P."/>
            <person name="Coutinho T.A."/>
            <person name="Blom J."/>
            <person name="Smits T.H."/>
            <person name="Duffy B."/>
            <person name="Venter S.N."/>
        </authorList>
    </citation>
    <scope>NUCLEOTIDE SEQUENCE [LARGE SCALE GENOMIC DNA]</scope>
    <source>
        <strain evidence="1 2">LMG 2657</strain>
    </source>
</reference>
<dbReference type="AlphaFoldDB" id="A0A1X1EN98"/>
<proteinExistence type="predicted"/>
<name>A0A1X1EN98_PANCY</name>
<keyword evidence="2" id="KW-1185">Reference proteome</keyword>
<dbReference type="RefSeq" id="WP_084880043.1">
    <property type="nucleotide sequence ID" value="NZ_JAGGMY010000003.1"/>
</dbReference>
<dbReference type="EMBL" id="MLJI01000002">
    <property type="protein sequence ID" value="ORM90244.1"/>
    <property type="molecule type" value="Genomic_DNA"/>
</dbReference>
<protein>
    <submittedName>
        <fullName evidence="1">Uncharacterized protein</fullName>
    </submittedName>
</protein>
<organism evidence="1 2">
    <name type="scientific">Pantoea cypripedii</name>
    <name type="common">Pectobacterium cypripedii</name>
    <name type="synonym">Erwinia cypripedii</name>
    <dbReference type="NCBI Taxonomy" id="55209"/>
    <lineage>
        <taxon>Bacteria</taxon>
        <taxon>Pseudomonadati</taxon>
        <taxon>Pseudomonadota</taxon>
        <taxon>Gammaproteobacteria</taxon>
        <taxon>Enterobacterales</taxon>
        <taxon>Erwiniaceae</taxon>
        <taxon>Pantoea</taxon>
    </lineage>
</organism>
<accession>A0A1X1EN98</accession>
<comment type="caution">
    <text evidence="1">The sequence shown here is derived from an EMBL/GenBank/DDBJ whole genome shotgun (WGS) entry which is preliminary data.</text>
</comment>
<sequence>MKNHGRNGPVAVQSSSDREGVRQRAAALLALHGNTLKPGVTAFVSNTDRYGEQQYAIYRDDCLYWRAWTYETGFLADLERYLSEMQQ</sequence>
<evidence type="ECO:0000313" key="2">
    <source>
        <dbReference type="Proteomes" id="UP000193749"/>
    </source>
</evidence>
<dbReference type="STRING" id="55209.HA50_27315"/>
<dbReference type="Proteomes" id="UP000193749">
    <property type="component" value="Unassembled WGS sequence"/>
</dbReference>